<evidence type="ECO:0000313" key="2">
    <source>
        <dbReference type="Proteomes" id="UP001201163"/>
    </source>
</evidence>
<keyword evidence="2" id="KW-1185">Reference proteome</keyword>
<feature type="non-terminal residue" evidence="1">
    <location>
        <position position="216"/>
    </location>
</feature>
<accession>A0AAD4Q5D2</accession>
<gene>
    <name evidence="1" type="ORF">EDB92DRAFT_1905120</name>
</gene>
<dbReference type="AlphaFoldDB" id="A0AAD4Q5D2"/>
<comment type="caution">
    <text evidence="1">The sequence shown here is derived from an EMBL/GenBank/DDBJ whole genome shotgun (WGS) entry which is preliminary data.</text>
</comment>
<name>A0AAD4Q5D2_9AGAM</name>
<dbReference type="EMBL" id="JAKELL010000177">
    <property type="protein sequence ID" value="KAH8979302.1"/>
    <property type="molecule type" value="Genomic_DNA"/>
</dbReference>
<protein>
    <submittedName>
        <fullName evidence="1">Uncharacterized protein</fullName>
    </submittedName>
</protein>
<reference evidence="1" key="1">
    <citation type="submission" date="2022-01" db="EMBL/GenBank/DDBJ databases">
        <title>Comparative genomics reveals a dynamic genome evolution in the ectomycorrhizal milk-cap (Lactarius) mushrooms.</title>
        <authorList>
            <consortium name="DOE Joint Genome Institute"/>
            <person name="Lebreton A."/>
            <person name="Tang N."/>
            <person name="Kuo A."/>
            <person name="LaButti K."/>
            <person name="Drula E."/>
            <person name="Barry K."/>
            <person name="Clum A."/>
            <person name="Lipzen A."/>
            <person name="Mousain D."/>
            <person name="Ng V."/>
            <person name="Wang R."/>
            <person name="Wang X."/>
            <person name="Dai Y."/>
            <person name="Henrissat B."/>
            <person name="Grigoriev I.V."/>
            <person name="Guerin-Laguette A."/>
            <person name="Yu F."/>
            <person name="Martin F.M."/>
        </authorList>
    </citation>
    <scope>NUCLEOTIDE SEQUENCE</scope>
    <source>
        <strain evidence="1">QP</strain>
    </source>
</reference>
<dbReference type="Proteomes" id="UP001201163">
    <property type="component" value="Unassembled WGS sequence"/>
</dbReference>
<organism evidence="1 2">
    <name type="scientific">Lactarius akahatsu</name>
    <dbReference type="NCBI Taxonomy" id="416441"/>
    <lineage>
        <taxon>Eukaryota</taxon>
        <taxon>Fungi</taxon>
        <taxon>Dikarya</taxon>
        <taxon>Basidiomycota</taxon>
        <taxon>Agaricomycotina</taxon>
        <taxon>Agaricomycetes</taxon>
        <taxon>Russulales</taxon>
        <taxon>Russulaceae</taxon>
        <taxon>Lactarius</taxon>
    </lineage>
</organism>
<evidence type="ECO:0000313" key="1">
    <source>
        <dbReference type="EMBL" id="KAH8979302.1"/>
    </source>
</evidence>
<sequence>ISTYTQRCSRARGDITEDINDIRNGVFLNKVAHVMLGNDLALLMVYSACIMPNQSIDPTAPPTQKQCISHLFEPAPPGTITSGSTFQISDIHRFPPAIIFDAVYAGAVLHHFGTQTLKDMVTANWEDTYSRAMTATDPRENLRSRMQAQKLDEVHDESHCEPDILDMLAFVPYCMVPPDEVWRRKLKSGLGDLITSLNSSLCIVQYNIVCIVSIVV</sequence>
<proteinExistence type="predicted"/>